<accession>A0AAV4BPX8</accession>
<feature type="region of interest" description="Disordered" evidence="2">
    <location>
        <begin position="232"/>
        <end position="258"/>
    </location>
</feature>
<evidence type="ECO:0000256" key="1">
    <source>
        <dbReference type="SAM" id="Coils"/>
    </source>
</evidence>
<feature type="coiled-coil region" evidence="1">
    <location>
        <begin position="107"/>
        <end position="141"/>
    </location>
</feature>
<sequence length="267" mass="30073">MEIQPNNLATMTTALPNPPQRIIGVEMEVPLCDQSLKRQAEEVDEEGKKQRKAMKKRRSSLSTKRRSIIGDFPADPSSGSSSQESCASSGNRPTSSQDDCLKPNPVNLKMETVIKLMEAQIQKLNQEHDEWQDVLNSHVKRQEESKQLSSDLKLPASSVPDDVKAIGEKDYIRVKPLDLETVKTQVTDLLAQYQFDREACCQDLRLIKTTVETLHLNNKALASCLQQAVEEKRSREEENDMDNRTNQLHTKGAPDPKDAVSRFISNC</sequence>
<dbReference type="Proteomes" id="UP000735302">
    <property type="component" value="Unassembled WGS sequence"/>
</dbReference>
<gene>
    <name evidence="3" type="ORF">PoB_004767300</name>
</gene>
<name>A0AAV4BPX8_9GAST</name>
<evidence type="ECO:0000313" key="3">
    <source>
        <dbReference type="EMBL" id="GFO21168.1"/>
    </source>
</evidence>
<feature type="compositionally biased region" description="Low complexity" evidence="2">
    <location>
        <begin position="77"/>
        <end position="89"/>
    </location>
</feature>
<feature type="compositionally biased region" description="Basic residues" evidence="2">
    <location>
        <begin position="49"/>
        <end position="67"/>
    </location>
</feature>
<keyword evidence="4" id="KW-1185">Reference proteome</keyword>
<dbReference type="EMBL" id="BLXT01005251">
    <property type="protein sequence ID" value="GFO21168.1"/>
    <property type="molecule type" value="Genomic_DNA"/>
</dbReference>
<comment type="caution">
    <text evidence="3">The sequence shown here is derived from an EMBL/GenBank/DDBJ whole genome shotgun (WGS) entry which is preliminary data.</text>
</comment>
<feature type="compositionally biased region" description="Polar residues" evidence="2">
    <location>
        <begin position="1"/>
        <end position="15"/>
    </location>
</feature>
<evidence type="ECO:0000256" key="2">
    <source>
        <dbReference type="SAM" id="MobiDB-lite"/>
    </source>
</evidence>
<feature type="region of interest" description="Disordered" evidence="2">
    <location>
        <begin position="1"/>
        <end position="20"/>
    </location>
</feature>
<reference evidence="3 4" key="1">
    <citation type="journal article" date="2021" name="Elife">
        <title>Chloroplast acquisition without the gene transfer in kleptoplastic sea slugs, Plakobranchus ocellatus.</title>
        <authorList>
            <person name="Maeda T."/>
            <person name="Takahashi S."/>
            <person name="Yoshida T."/>
            <person name="Shimamura S."/>
            <person name="Takaki Y."/>
            <person name="Nagai Y."/>
            <person name="Toyoda A."/>
            <person name="Suzuki Y."/>
            <person name="Arimoto A."/>
            <person name="Ishii H."/>
            <person name="Satoh N."/>
            <person name="Nishiyama T."/>
            <person name="Hasebe M."/>
            <person name="Maruyama T."/>
            <person name="Minagawa J."/>
            <person name="Obokata J."/>
            <person name="Shigenobu S."/>
        </authorList>
    </citation>
    <scope>NUCLEOTIDE SEQUENCE [LARGE SCALE GENOMIC DNA]</scope>
</reference>
<feature type="region of interest" description="Disordered" evidence="2">
    <location>
        <begin position="40"/>
        <end position="104"/>
    </location>
</feature>
<organism evidence="3 4">
    <name type="scientific">Plakobranchus ocellatus</name>
    <dbReference type="NCBI Taxonomy" id="259542"/>
    <lineage>
        <taxon>Eukaryota</taxon>
        <taxon>Metazoa</taxon>
        <taxon>Spiralia</taxon>
        <taxon>Lophotrochozoa</taxon>
        <taxon>Mollusca</taxon>
        <taxon>Gastropoda</taxon>
        <taxon>Heterobranchia</taxon>
        <taxon>Euthyneura</taxon>
        <taxon>Panpulmonata</taxon>
        <taxon>Sacoglossa</taxon>
        <taxon>Placobranchoidea</taxon>
        <taxon>Plakobranchidae</taxon>
        <taxon>Plakobranchus</taxon>
    </lineage>
</organism>
<dbReference type="AlphaFoldDB" id="A0AAV4BPX8"/>
<keyword evidence="1" id="KW-0175">Coiled coil</keyword>
<evidence type="ECO:0000313" key="4">
    <source>
        <dbReference type="Proteomes" id="UP000735302"/>
    </source>
</evidence>
<protein>
    <submittedName>
        <fullName evidence="3">Uncharacterized protein</fullName>
    </submittedName>
</protein>
<proteinExistence type="predicted"/>